<dbReference type="EMBL" id="JAIWYP010000003">
    <property type="protein sequence ID" value="KAH3850671.1"/>
    <property type="molecule type" value="Genomic_DNA"/>
</dbReference>
<reference evidence="1" key="2">
    <citation type="submission" date="2020-11" db="EMBL/GenBank/DDBJ databases">
        <authorList>
            <person name="McCartney M.A."/>
            <person name="Auch B."/>
            <person name="Kono T."/>
            <person name="Mallez S."/>
            <person name="Becker A."/>
            <person name="Gohl D.M."/>
            <person name="Silverstein K.A.T."/>
            <person name="Koren S."/>
            <person name="Bechman K.B."/>
            <person name="Herman A."/>
            <person name="Abrahante J.E."/>
            <person name="Garbe J."/>
        </authorList>
    </citation>
    <scope>NUCLEOTIDE SEQUENCE</scope>
    <source>
        <strain evidence="1">Duluth1</strain>
        <tissue evidence="1">Whole animal</tissue>
    </source>
</reference>
<name>A0A9D4L2Z4_DREPO</name>
<keyword evidence="2" id="KW-1185">Reference proteome</keyword>
<proteinExistence type="predicted"/>
<dbReference type="Proteomes" id="UP000828390">
    <property type="component" value="Unassembled WGS sequence"/>
</dbReference>
<sequence length="190" mass="20530">MALAVCKGKPQVPPNGLLSLTAPKDDTLYDVGGTLSYSVGGSQFSFPLLPDTITVKPNPSLIVHYFHEKYVHGDNPMTQTVEPVVPFSLAVMVMNKGYGIARALKITSGQPELIENEKGLLVAFKIIGAQMGLNSITPSLIVDFGDISSSQTKTARWLMTSSLMGKFYNYSATFENINPLGDTQLSLLDD</sequence>
<evidence type="ECO:0000313" key="1">
    <source>
        <dbReference type="EMBL" id="KAH3850671.1"/>
    </source>
</evidence>
<organism evidence="1 2">
    <name type="scientific">Dreissena polymorpha</name>
    <name type="common">Zebra mussel</name>
    <name type="synonym">Mytilus polymorpha</name>
    <dbReference type="NCBI Taxonomy" id="45954"/>
    <lineage>
        <taxon>Eukaryota</taxon>
        <taxon>Metazoa</taxon>
        <taxon>Spiralia</taxon>
        <taxon>Lophotrochozoa</taxon>
        <taxon>Mollusca</taxon>
        <taxon>Bivalvia</taxon>
        <taxon>Autobranchia</taxon>
        <taxon>Heteroconchia</taxon>
        <taxon>Euheterodonta</taxon>
        <taxon>Imparidentia</taxon>
        <taxon>Neoheterodontei</taxon>
        <taxon>Myida</taxon>
        <taxon>Dreissenoidea</taxon>
        <taxon>Dreissenidae</taxon>
        <taxon>Dreissena</taxon>
    </lineage>
</organism>
<protein>
    <submittedName>
        <fullName evidence="1">Uncharacterized protein</fullName>
    </submittedName>
</protein>
<comment type="caution">
    <text evidence="1">The sequence shown here is derived from an EMBL/GenBank/DDBJ whole genome shotgun (WGS) entry which is preliminary data.</text>
</comment>
<evidence type="ECO:0000313" key="2">
    <source>
        <dbReference type="Proteomes" id="UP000828390"/>
    </source>
</evidence>
<gene>
    <name evidence="1" type="ORF">DPMN_093096</name>
</gene>
<accession>A0A9D4L2Z4</accession>
<reference evidence="1" key="1">
    <citation type="journal article" date="2019" name="bioRxiv">
        <title>The Genome of the Zebra Mussel, Dreissena polymorpha: A Resource for Invasive Species Research.</title>
        <authorList>
            <person name="McCartney M.A."/>
            <person name="Auch B."/>
            <person name="Kono T."/>
            <person name="Mallez S."/>
            <person name="Zhang Y."/>
            <person name="Obille A."/>
            <person name="Becker A."/>
            <person name="Abrahante J.E."/>
            <person name="Garbe J."/>
            <person name="Badalamenti J.P."/>
            <person name="Herman A."/>
            <person name="Mangelson H."/>
            <person name="Liachko I."/>
            <person name="Sullivan S."/>
            <person name="Sone E.D."/>
            <person name="Koren S."/>
            <person name="Silverstein K.A.T."/>
            <person name="Beckman K.B."/>
            <person name="Gohl D.M."/>
        </authorList>
    </citation>
    <scope>NUCLEOTIDE SEQUENCE</scope>
    <source>
        <strain evidence="1">Duluth1</strain>
        <tissue evidence="1">Whole animal</tissue>
    </source>
</reference>
<dbReference type="AlphaFoldDB" id="A0A9D4L2Z4"/>